<dbReference type="Pfam" id="PF13416">
    <property type="entry name" value="SBP_bac_8"/>
    <property type="match status" value="1"/>
</dbReference>
<comment type="subcellular location">
    <subcellularLocation>
        <location evidence="1">Cell envelope</location>
    </subcellularLocation>
</comment>
<dbReference type="InterPro" id="IPR006059">
    <property type="entry name" value="SBP"/>
</dbReference>
<name>A0ABU8SMT2_9LACO</name>
<evidence type="ECO:0000256" key="2">
    <source>
        <dbReference type="ARBA" id="ARBA00008520"/>
    </source>
</evidence>
<dbReference type="PANTHER" id="PTHR43649:SF31">
    <property type="entry name" value="SN-GLYCEROL-3-PHOSPHATE-BINDING PERIPLASMIC PROTEIN UGPB"/>
    <property type="match status" value="1"/>
</dbReference>
<evidence type="ECO:0000313" key="5">
    <source>
        <dbReference type="EMBL" id="MEJ6401189.1"/>
    </source>
</evidence>
<protein>
    <submittedName>
        <fullName evidence="5">ABC transporter substrate-binding protein</fullName>
    </submittedName>
</protein>
<dbReference type="Gene3D" id="3.40.190.10">
    <property type="entry name" value="Periplasmic binding protein-like II"/>
    <property type="match status" value="2"/>
</dbReference>
<evidence type="ECO:0000256" key="4">
    <source>
        <dbReference type="ARBA" id="ARBA00022729"/>
    </source>
</evidence>
<keyword evidence="6" id="KW-1185">Reference proteome</keyword>
<evidence type="ECO:0000256" key="3">
    <source>
        <dbReference type="ARBA" id="ARBA00022448"/>
    </source>
</evidence>
<dbReference type="EMBL" id="JAWMWH010000003">
    <property type="protein sequence ID" value="MEJ6401189.1"/>
    <property type="molecule type" value="Genomic_DNA"/>
</dbReference>
<keyword evidence="4" id="KW-0732">Signal</keyword>
<evidence type="ECO:0000256" key="1">
    <source>
        <dbReference type="ARBA" id="ARBA00004196"/>
    </source>
</evidence>
<dbReference type="SUPFAM" id="SSF53850">
    <property type="entry name" value="Periplasmic binding protein-like II"/>
    <property type="match status" value="1"/>
</dbReference>
<organism evidence="5 6">
    <name type="scientific">Nicoliella lavandulae</name>
    <dbReference type="NCBI Taxonomy" id="3082954"/>
    <lineage>
        <taxon>Bacteria</taxon>
        <taxon>Bacillati</taxon>
        <taxon>Bacillota</taxon>
        <taxon>Bacilli</taxon>
        <taxon>Lactobacillales</taxon>
        <taxon>Lactobacillaceae</taxon>
        <taxon>Nicoliella</taxon>
    </lineage>
</organism>
<comment type="similarity">
    <text evidence="2">Belongs to the bacterial solute-binding protein 1 family.</text>
</comment>
<dbReference type="PANTHER" id="PTHR43649">
    <property type="entry name" value="ARABINOSE-BINDING PROTEIN-RELATED"/>
    <property type="match status" value="1"/>
</dbReference>
<gene>
    <name evidence="5" type="ORF">R4146_08570</name>
</gene>
<dbReference type="Proteomes" id="UP001370590">
    <property type="component" value="Unassembled WGS sequence"/>
</dbReference>
<accession>A0ABU8SMT2</accession>
<proteinExistence type="inferred from homology"/>
<dbReference type="InterPro" id="IPR050490">
    <property type="entry name" value="Bact_solute-bd_prot1"/>
</dbReference>
<comment type="caution">
    <text evidence="5">The sequence shown here is derived from an EMBL/GenBank/DDBJ whole genome shotgun (WGS) entry which is preliminary data.</text>
</comment>
<keyword evidence="3" id="KW-0813">Transport</keyword>
<sequence length="455" mass="50235">MMKKRLWITGLIGIVLVCVFGIVLNSRSNADYQPTNNQRIKISFWHEMTGAGAQQIQQFADNFNKSQSKYEVVPQYEGDYNEAIQKILQTHGTNASPALFQSMDVSTGQIRNANITTPVQKFIDQDKYDMSKIMPAARAFYSKDGKQLSMPFNTSQPTVYYNKAVFRKYGIKDLPVDPTYSDIRNAAKAISEKSKGSVKGISVDAYGWFFEEFMANSGQLLANQEDGHTGFPTKVNFTNQASTDAMNWLQSMNKDGSFISFGGGSNALSNELASFLSGKLGITMQSSASMGQLEAGSKNGDLGVAYYPRPDGKKANGVAIGGASLWISNDKDAATQQGAWEFIKYVMQPANQAQWQKATGYIALNKDSQNEPVLKELYKEHPEAQVPSNQLARTKPNSTNSGILMEGLVQMRTITQTAMQQIYSGRDVKSALQDAENQFNSFLTQHNLANGYSNK</sequence>
<dbReference type="CDD" id="cd14748">
    <property type="entry name" value="PBP2_UgpB"/>
    <property type="match status" value="1"/>
</dbReference>
<reference evidence="5 6" key="1">
    <citation type="submission" date="2023-10" db="EMBL/GenBank/DDBJ databases">
        <title>Nicoliella lavandulae sp. nov. isolated from Lavandula angustifolia flowers.</title>
        <authorList>
            <person name="Alcantara C."/>
            <person name="Zuniga M."/>
            <person name="Landete J.M."/>
            <person name="Monedero V."/>
        </authorList>
    </citation>
    <scope>NUCLEOTIDE SEQUENCE [LARGE SCALE GENOMIC DNA]</scope>
    <source>
        <strain evidence="5 6">Es01</strain>
    </source>
</reference>
<evidence type="ECO:0000313" key="6">
    <source>
        <dbReference type="Proteomes" id="UP001370590"/>
    </source>
</evidence>